<comment type="caution">
    <text evidence="1">The sequence shown here is derived from an EMBL/GenBank/DDBJ whole genome shotgun (WGS) entry which is preliminary data.</text>
</comment>
<organism evidence="1 2">
    <name type="scientific">Candidatus Parabacteroides intestinigallinarum</name>
    <dbReference type="NCBI Taxonomy" id="2838722"/>
    <lineage>
        <taxon>Bacteria</taxon>
        <taxon>Pseudomonadati</taxon>
        <taxon>Bacteroidota</taxon>
        <taxon>Bacteroidia</taxon>
        <taxon>Bacteroidales</taxon>
        <taxon>Tannerellaceae</taxon>
        <taxon>Parabacteroides</taxon>
    </lineage>
</organism>
<dbReference type="EMBL" id="DXEN01000077">
    <property type="protein sequence ID" value="HIX87007.1"/>
    <property type="molecule type" value="Genomic_DNA"/>
</dbReference>
<protein>
    <submittedName>
        <fullName evidence="1">Uncharacterized protein</fullName>
    </submittedName>
</protein>
<accession>A0A9D1XSN8</accession>
<reference evidence="1" key="2">
    <citation type="submission" date="2021-04" db="EMBL/GenBank/DDBJ databases">
        <authorList>
            <person name="Gilroy R."/>
        </authorList>
    </citation>
    <scope>NUCLEOTIDE SEQUENCE</scope>
    <source>
        <strain evidence="1">ChiHecec2B26-12326</strain>
    </source>
</reference>
<name>A0A9D1XSN8_9BACT</name>
<dbReference type="AlphaFoldDB" id="A0A9D1XSN8"/>
<sequence length="133" mass="15246">MKSWLFIIGLLVSALLFAPELMSPSEGEGVSPATEAIMEKQNTTNTQRKFEVLSNELKTSNCLTPRRVFQSSNNSVDVREWKTFEKFLQDLRLRGENQLHKVSQHTSTFQGVIVSTLFCRMGQYVYSLRKLII</sequence>
<dbReference type="Proteomes" id="UP000823847">
    <property type="component" value="Unassembled WGS sequence"/>
</dbReference>
<proteinExistence type="predicted"/>
<reference evidence="1" key="1">
    <citation type="journal article" date="2021" name="PeerJ">
        <title>Extensive microbial diversity within the chicken gut microbiome revealed by metagenomics and culture.</title>
        <authorList>
            <person name="Gilroy R."/>
            <person name="Ravi A."/>
            <person name="Getino M."/>
            <person name="Pursley I."/>
            <person name="Horton D.L."/>
            <person name="Alikhan N.F."/>
            <person name="Baker D."/>
            <person name="Gharbi K."/>
            <person name="Hall N."/>
            <person name="Watson M."/>
            <person name="Adriaenssens E.M."/>
            <person name="Foster-Nyarko E."/>
            <person name="Jarju S."/>
            <person name="Secka A."/>
            <person name="Antonio M."/>
            <person name="Oren A."/>
            <person name="Chaudhuri R.R."/>
            <person name="La Ragione R."/>
            <person name="Hildebrand F."/>
            <person name="Pallen M.J."/>
        </authorList>
    </citation>
    <scope>NUCLEOTIDE SEQUENCE</scope>
    <source>
        <strain evidence="1">ChiHecec2B26-12326</strain>
    </source>
</reference>
<evidence type="ECO:0000313" key="2">
    <source>
        <dbReference type="Proteomes" id="UP000823847"/>
    </source>
</evidence>
<evidence type="ECO:0000313" key="1">
    <source>
        <dbReference type="EMBL" id="HIX87007.1"/>
    </source>
</evidence>
<gene>
    <name evidence="1" type="ORF">H9848_10455</name>
</gene>